<dbReference type="Proteomes" id="UP000054047">
    <property type="component" value="Unassembled WGS sequence"/>
</dbReference>
<organism evidence="1 2">
    <name type="scientific">Ancylostoma duodenale</name>
    <dbReference type="NCBI Taxonomy" id="51022"/>
    <lineage>
        <taxon>Eukaryota</taxon>
        <taxon>Metazoa</taxon>
        <taxon>Ecdysozoa</taxon>
        <taxon>Nematoda</taxon>
        <taxon>Chromadorea</taxon>
        <taxon>Rhabditida</taxon>
        <taxon>Rhabditina</taxon>
        <taxon>Rhabditomorpha</taxon>
        <taxon>Strongyloidea</taxon>
        <taxon>Ancylostomatidae</taxon>
        <taxon>Ancylostomatinae</taxon>
        <taxon>Ancylostoma</taxon>
    </lineage>
</organism>
<name>A0A0C2E098_9BILA</name>
<reference evidence="1 2" key="1">
    <citation type="submission" date="2013-12" db="EMBL/GenBank/DDBJ databases">
        <title>Draft genome of the parsitic nematode Ancylostoma duodenale.</title>
        <authorList>
            <person name="Mitreva M."/>
        </authorList>
    </citation>
    <scope>NUCLEOTIDE SEQUENCE [LARGE SCALE GENOMIC DNA]</scope>
    <source>
        <strain evidence="1 2">Zhejiang</strain>
    </source>
</reference>
<dbReference type="EMBL" id="KN726297">
    <property type="protein sequence ID" value="KIH68762.1"/>
    <property type="molecule type" value="Genomic_DNA"/>
</dbReference>
<protein>
    <submittedName>
        <fullName evidence="1">Uncharacterized protein</fullName>
    </submittedName>
</protein>
<keyword evidence="2" id="KW-1185">Reference proteome</keyword>
<gene>
    <name evidence="1" type="ORF">ANCDUO_00893</name>
</gene>
<proteinExistence type="predicted"/>
<dbReference type="AlphaFoldDB" id="A0A0C2E098"/>
<sequence length="66" mass="7272">MAFSCRIEVAVSPIFMDDMVSTNKSDTTKAFSNSVRERPSLLQSALARQKVRYTCSASDHGGIKQC</sequence>
<accession>A0A0C2E098</accession>
<evidence type="ECO:0000313" key="2">
    <source>
        <dbReference type="Proteomes" id="UP000054047"/>
    </source>
</evidence>
<evidence type="ECO:0000313" key="1">
    <source>
        <dbReference type="EMBL" id="KIH68762.1"/>
    </source>
</evidence>